<comment type="caution">
    <text evidence="1">The sequence shown here is derived from an EMBL/GenBank/DDBJ whole genome shotgun (WGS) entry which is preliminary data.</text>
</comment>
<gene>
    <name evidence="1" type="ORF">CJOHNSTONI_LOCUS7665</name>
</gene>
<feature type="non-terminal residue" evidence="1">
    <location>
        <position position="1"/>
    </location>
</feature>
<dbReference type="Proteomes" id="UP000746747">
    <property type="component" value="Unassembled WGS sequence"/>
</dbReference>
<accession>A0A8J2Q2K5</accession>
<keyword evidence="2" id="KW-1185">Reference proteome</keyword>
<proteinExistence type="predicted"/>
<name>A0A8J2Q2K5_9BILA</name>
<dbReference type="EMBL" id="CAKAEH010001599">
    <property type="protein sequence ID" value="CAG9537907.1"/>
    <property type="molecule type" value="Genomic_DNA"/>
</dbReference>
<protein>
    <submittedName>
        <fullName evidence="1">Uncharacterized protein</fullName>
    </submittedName>
</protein>
<organism evidence="1 2">
    <name type="scientific">Cercopithifilaria johnstoni</name>
    <dbReference type="NCBI Taxonomy" id="2874296"/>
    <lineage>
        <taxon>Eukaryota</taxon>
        <taxon>Metazoa</taxon>
        <taxon>Ecdysozoa</taxon>
        <taxon>Nematoda</taxon>
        <taxon>Chromadorea</taxon>
        <taxon>Rhabditida</taxon>
        <taxon>Spirurina</taxon>
        <taxon>Spiruromorpha</taxon>
        <taxon>Filarioidea</taxon>
        <taxon>Onchocercidae</taxon>
        <taxon>Cercopithifilaria</taxon>
    </lineage>
</organism>
<evidence type="ECO:0000313" key="1">
    <source>
        <dbReference type="EMBL" id="CAG9537907.1"/>
    </source>
</evidence>
<evidence type="ECO:0000313" key="2">
    <source>
        <dbReference type="Proteomes" id="UP000746747"/>
    </source>
</evidence>
<sequence length="118" mass="14153">MVDVGRYKNVMYEVEHKPKLYQYMAYYIKRVGWPHKRSSWQTRNMFGNISDALKKFYDRERAVSIVIRYEQQWPQCHNYIVLYGGKMKLILFCEQMNSRSCISITMLIIQGVNGISRL</sequence>
<dbReference type="AlphaFoldDB" id="A0A8J2Q2K5"/>
<dbReference type="OrthoDB" id="5846691at2759"/>
<reference evidence="1" key="1">
    <citation type="submission" date="2021-09" db="EMBL/GenBank/DDBJ databases">
        <authorList>
            <consortium name="Pathogen Informatics"/>
        </authorList>
    </citation>
    <scope>NUCLEOTIDE SEQUENCE</scope>
</reference>